<dbReference type="Pfam" id="PF25176">
    <property type="entry name" value="DUF7831"/>
    <property type="match status" value="1"/>
</dbReference>
<keyword evidence="3" id="KW-1185">Reference proteome</keyword>
<evidence type="ECO:0000313" key="2">
    <source>
        <dbReference type="EMBL" id="ARK07490.1"/>
    </source>
</evidence>
<organism evidence="2 3">
    <name type="scientific">Sphingobium phage Lacusarx</name>
    <dbReference type="NCBI Taxonomy" id="1980139"/>
    <lineage>
        <taxon>Viruses</taxon>
        <taxon>Duplodnaviria</taxon>
        <taxon>Heunggongvirae</taxon>
        <taxon>Uroviricota</taxon>
        <taxon>Caudoviricetes</taxon>
        <taxon>Lacusarxvirus</taxon>
        <taxon>Lacusarxvirus lacusarx</taxon>
    </lineage>
</organism>
<dbReference type="InterPro" id="IPR057153">
    <property type="entry name" value="DUF7831"/>
</dbReference>
<evidence type="ECO:0000313" key="3">
    <source>
        <dbReference type="Proteomes" id="UP000223906"/>
    </source>
</evidence>
<dbReference type="OrthoDB" id="24755at10239"/>
<protein>
    <recommendedName>
        <fullName evidence="1">DUF7831 domain-containing protein</fullName>
    </recommendedName>
</protein>
<name>A0A1W6DWV0_9CAUD</name>
<dbReference type="Proteomes" id="UP000223906">
    <property type="component" value="Segment"/>
</dbReference>
<sequence length="147" mass="16311">MSVILYSGWYSPELCQRHPNKVFVFGDNMRGFGKGGQAVIRDEPNAFGVPTKRLPSMVDEAFFREGDSDALDAILNALEELWGRLKDRDTVVIPTTKTGKVSLGLERAQLDTLAPSLYATIAQHVEEMVDSYGGRRAEDETELIAAY</sequence>
<evidence type="ECO:0000259" key="1">
    <source>
        <dbReference type="Pfam" id="PF25176"/>
    </source>
</evidence>
<reference evidence="2 3" key="1">
    <citation type="submission" date="2017-02" db="EMBL/GenBank/DDBJ databases">
        <title>The first characterized phage against a member of the ecologically important #sphingomonads reveals high dissimilarity against all other known phages.</title>
        <authorList>
            <person name="Nielsen T.K."/>
            <person name="Carstens A.B."/>
            <person name="Kot W."/>
            <person name="Lametsch R."/>
            <person name="Neve H."/>
            <person name="Hansen L.H."/>
        </authorList>
    </citation>
    <scope>NUCLEOTIDE SEQUENCE [LARGE SCALE GENOMIC DNA]</scope>
</reference>
<dbReference type="EMBL" id="KY629563">
    <property type="protein sequence ID" value="ARK07490.1"/>
    <property type="molecule type" value="Genomic_DNA"/>
</dbReference>
<proteinExistence type="predicted"/>
<feature type="domain" description="DUF7831" evidence="1">
    <location>
        <begin position="5"/>
        <end position="123"/>
    </location>
</feature>
<gene>
    <name evidence="2" type="ORF">LAV_00115</name>
</gene>
<accession>A0A1W6DWV0</accession>